<evidence type="ECO:0000313" key="1">
    <source>
        <dbReference type="EMBL" id="MBI1495105.1"/>
    </source>
</evidence>
<proteinExistence type="predicted"/>
<protein>
    <submittedName>
        <fullName evidence="1">Uncharacterized protein</fullName>
    </submittedName>
</protein>
<dbReference type="EMBL" id="JADCKQ010000014">
    <property type="protein sequence ID" value="MBI1495105.1"/>
    <property type="molecule type" value="Genomic_DNA"/>
</dbReference>
<keyword evidence="2" id="KW-1185">Reference proteome</keyword>
<dbReference type="Proteomes" id="UP000640583">
    <property type="component" value="Unassembled WGS sequence"/>
</dbReference>
<dbReference type="RefSeq" id="WP_228849827.1">
    <property type="nucleotide sequence ID" value="NZ_JADCKQ010000014.1"/>
</dbReference>
<accession>A0A8J7J876</accession>
<gene>
    <name evidence="1" type="ORF">H1D41_15785</name>
</gene>
<sequence length="108" mass="12251">MPHAELKYSSDLTLDAPALLRGIEQVIQRHDAGSGECKGRSYPTDLYHHSHCLLQLSMLTKAHRDNTFTQALLADLEAEMKKHLRQKCFLSLGIAYSDENYITTDHQP</sequence>
<comment type="caution">
    <text evidence="1">The sequence shown here is derived from an EMBL/GenBank/DDBJ whole genome shotgun (WGS) entry which is preliminary data.</text>
</comment>
<evidence type="ECO:0000313" key="2">
    <source>
        <dbReference type="Proteomes" id="UP000640583"/>
    </source>
</evidence>
<organism evidence="1 2">
    <name type="scientific">Halocynthiibacter styelae</name>
    <dbReference type="NCBI Taxonomy" id="2761955"/>
    <lineage>
        <taxon>Bacteria</taxon>
        <taxon>Pseudomonadati</taxon>
        <taxon>Pseudomonadota</taxon>
        <taxon>Alphaproteobacteria</taxon>
        <taxon>Rhodobacterales</taxon>
        <taxon>Paracoccaceae</taxon>
        <taxon>Halocynthiibacter</taxon>
    </lineage>
</organism>
<dbReference type="AlphaFoldDB" id="A0A8J7J876"/>
<reference evidence="1" key="1">
    <citation type="submission" date="2020-10" db="EMBL/GenBank/DDBJ databases">
        <title>Paenihalocynthiibacter styelae gen. nov., sp. nov., isolated from stalked sea squirt Styela clava.</title>
        <authorList>
            <person name="Kim Y.-O."/>
            <person name="Yoon J.-H."/>
        </authorList>
    </citation>
    <scope>NUCLEOTIDE SEQUENCE</scope>
    <source>
        <strain evidence="1">MYP1-1</strain>
    </source>
</reference>
<name>A0A8J7J876_9RHOB</name>